<feature type="transmembrane region" description="Helical" evidence="1">
    <location>
        <begin position="12"/>
        <end position="29"/>
    </location>
</feature>
<dbReference type="EMBL" id="JAUJEA010000007">
    <property type="protein sequence ID" value="MDN5203289.1"/>
    <property type="molecule type" value="Genomic_DNA"/>
</dbReference>
<protein>
    <submittedName>
        <fullName evidence="2">Uncharacterized protein</fullName>
    </submittedName>
</protein>
<sequence>MKHVESILNRFLPLLPALIFMLIVIYALWSTNQYNQKINILSSDKIYKLKLLALNSWFDEYNTARFKKSIASTTSYYDASFEALSVIKTRVSHNEDLKVNFFLKLRDIKSEVRFNFNSFSRFVRDLKTDTTLYFQLLQIPEFKFVTEKEFNLYGEVFLSTLMFPPYLKDFPDFHNYVDSLNSLDLAGLIRADTTSAKFDLGLKLLAKYNEELFIFNYDFLKEFRYENILILMVTAFLLTFIAYQIPKIGFKSSKQILVTQEIKRSIDLPDILLKDLKISEEKSNELYNRSSIMLVSGIIMSIVGILVFALSIPDTERIDKDNLLTSFTIQAVRPTLTLIFIESIAFFLLRQYRILIEDFKYFHKLYLKRLNYAESFQLREKYDYKKHKTLIDSLLNEELDSRLAEGESTENLEAIKNTENQDPALTLKLIVEALKKQGVKI</sequence>
<dbReference type="RefSeq" id="WP_346753314.1">
    <property type="nucleotide sequence ID" value="NZ_JAUJEA010000007.1"/>
</dbReference>
<accession>A0ABT8KRB8</accession>
<keyword evidence="3" id="KW-1185">Reference proteome</keyword>
<comment type="caution">
    <text evidence="2">The sequence shown here is derived from an EMBL/GenBank/DDBJ whole genome shotgun (WGS) entry which is preliminary data.</text>
</comment>
<gene>
    <name evidence="2" type="ORF">QQ008_18010</name>
</gene>
<evidence type="ECO:0000313" key="3">
    <source>
        <dbReference type="Proteomes" id="UP001172082"/>
    </source>
</evidence>
<proteinExistence type="predicted"/>
<feature type="transmembrane region" description="Helical" evidence="1">
    <location>
        <begin position="332"/>
        <end position="349"/>
    </location>
</feature>
<reference evidence="2" key="1">
    <citation type="submission" date="2023-06" db="EMBL/GenBank/DDBJ databases">
        <title>Genomic of Parafulvivirga corallium.</title>
        <authorList>
            <person name="Wang G."/>
        </authorList>
    </citation>
    <scope>NUCLEOTIDE SEQUENCE</scope>
    <source>
        <strain evidence="2">BMA10</strain>
    </source>
</reference>
<dbReference type="Proteomes" id="UP001172082">
    <property type="component" value="Unassembled WGS sequence"/>
</dbReference>
<name>A0ABT8KRB8_9BACT</name>
<evidence type="ECO:0000313" key="2">
    <source>
        <dbReference type="EMBL" id="MDN5203289.1"/>
    </source>
</evidence>
<organism evidence="2 3">
    <name type="scientific">Splendidivirga corallicola</name>
    <dbReference type="NCBI Taxonomy" id="3051826"/>
    <lineage>
        <taxon>Bacteria</taxon>
        <taxon>Pseudomonadati</taxon>
        <taxon>Bacteroidota</taxon>
        <taxon>Cytophagia</taxon>
        <taxon>Cytophagales</taxon>
        <taxon>Splendidivirgaceae</taxon>
        <taxon>Splendidivirga</taxon>
    </lineage>
</organism>
<keyword evidence="1" id="KW-0472">Membrane</keyword>
<evidence type="ECO:0000256" key="1">
    <source>
        <dbReference type="SAM" id="Phobius"/>
    </source>
</evidence>
<keyword evidence="1" id="KW-1133">Transmembrane helix</keyword>
<feature type="transmembrane region" description="Helical" evidence="1">
    <location>
        <begin position="292"/>
        <end position="312"/>
    </location>
</feature>
<keyword evidence="1" id="KW-0812">Transmembrane</keyword>
<feature type="transmembrane region" description="Helical" evidence="1">
    <location>
        <begin position="228"/>
        <end position="245"/>
    </location>
</feature>